<dbReference type="Gene3D" id="1.25.40.10">
    <property type="entry name" value="Tetratricopeptide repeat domain"/>
    <property type="match status" value="1"/>
</dbReference>
<dbReference type="InterPro" id="IPR011990">
    <property type="entry name" value="TPR-like_helical_dom_sf"/>
</dbReference>
<gene>
    <name evidence="2" type="ORF">OMED0929_LOCUS6239</name>
</gene>
<organism evidence="2">
    <name type="scientific">Ostreococcus mediterraneus</name>
    <dbReference type="NCBI Taxonomy" id="1486918"/>
    <lineage>
        <taxon>Eukaryota</taxon>
        <taxon>Viridiplantae</taxon>
        <taxon>Chlorophyta</taxon>
        <taxon>Mamiellophyceae</taxon>
        <taxon>Mamiellales</taxon>
        <taxon>Bathycoccaceae</taxon>
        <taxon>Ostreococcus</taxon>
    </lineage>
</organism>
<dbReference type="EMBL" id="HBEW01007386">
    <property type="protein sequence ID" value="CAD8587034.1"/>
    <property type="molecule type" value="Transcribed_RNA"/>
</dbReference>
<dbReference type="SUPFAM" id="SSF48452">
    <property type="entry name" value="TPR-like"/>
    <property type="match status" value="1"/>
</dbReference>
<name>A0A7S0PNK8_9CHLO</name>
<proteinExistence type="predicted"/>
<accession>A0A7S0PNK8</accession>
<dbReference type="AlphaFoldDB" id="A0A7S0PNK8"/>
<feature type="compositionally biased region" description="Basic and acidic residues" evidence="1">
    <location>
        <begin position="61"/>
        <end position="84"/>
    </location>
</feature>
<evidence type="ECO:0000256" key="1">
    <source>
        <dbReference type="SAM" id="MobiDB-lite"/>
    </source>
</evidence>
<feature type="compositionally biased region" description="Low complexity" evidence="1">
    <location>
        <begin position="28"/>
        <end position="44"/>
    </location>
</feature>
<evidence type="ECO:0000313" key="2">
    <source>
        <dbReference type="EMBL" id="CAD8587034.1"/>
    </source>
</evidence>
<feature type="compositionally biased region" description="Low complexity" evidence="1">
    <location>
        <begin position="8"/>
        <end position="21"/>
    </location>
</feature>
<sequence length="215" mass="23621">MGAGDAMTTWHGGCATTTTKTTVRRPPSRLSTSTTMRTTTTTTMGGDSDRCAMRMMGGDSDAVHGEDDAHDDGGGDSARGDARVKRGARSPSPTGVMDATTVKNDDDYDDDDGQHNIPSCGRRVKKTAQLREALASERAYAAGTYDEALRRAERCVELAPYWYRGHLCAARCFFANREGDRAFEALERVLFLDPNLRSDKEFREMYIELAQDGRC</sequence>
<protein>
    <submittedName>
        <fullName evidence="2">Uncharacterized protein</fullName>
    </submittedName>
</protein>
<reference evidence="2" key="1">
    <citation type="submission" date="2021-01" db="EMBL/GenBank/DDBJ databases">
        <authorList>
            <person name="Corre E."/>
            <person name="Pelletier E."/>
            <person name="Niang G."/>
            <person name="Scheremetjew M."/>
            <person name="Finn R."/>
            <person name="Kale V."/>
            <person name="Holt S."/>
            <person name="Cochrane G."/>
            <person name="Meng A."/>
            <person name="Brown T."/>
            <person name="Cohen L."/>
        </authorList>
    </citation>
    <scope>NUCLEOTIDE SEQUENCE</scope>
    <source>
        <strain evidence="2">Clade-D-RCC2572</strain>
    </source>
</reference>
<feature type="region of interest" description="Disordered" evidence="1">
    <location>
        <begin position="1"/>
        <end position="120"/>
    </location>
</feature>